<reference evidence="2 3" key="1">
    <citation type="submission" date="2020-08" db="EMBL/GenBank/DDBJ databases">
        <title>Genomic Encyclopedia of Type Strains, Phase IV (KMG-IV): sequencing the most valuable type-strain genomes for metagenomic binning, comparative biology and taxonomic classification.</title>
        <authorList>
            <person name="Goeker M."/>
        </authorList>
    </citation>
    <scope>NUCLEOTIDE SEQUENCE [LARGE SCALE GENOMIC DNA]</scope>
    <source>
        <strain evidence="2 3">DSM 26723</strain>
    </source>
</reference>
<dbReference type="AlphaFoldDB" id="A0A841HWC6"/>
<gene>
    <name evidence="2" type="ORF">HNQ60_005471</name>
</gene>
<dbReference type="EMBL" id="JACHHZ010000008">
    <property type="protein sequence ID" value="MBB6096549.1"/>
    <property type="molecule type" value="Genomic_DNA"/>
</dbReference>
<evidence type="ECO:0000313" key="2">
    <source>
        <dbReference type="EMBL" id="MBB6096549.1"/>
    </source>
</evidence>
<name>A0A841HWC6_9GAMM</name>
<dbReference type="Proteomes" id="UP000588068">
    <property type="component" value="Unassembled WGS sequence"/>
</dbReference>
<dbReference type="InterPro" id="IPR002871">
    <property type="entry name" value="NIF_FeS_clus_asmbl_NifU_N"/>
</dbReference>
<dbReference type="GO" id="GO:0005506">
    <property type="term" value="F:iron ion binding"/>
    <property type="evidence" value="ECO:0007669"/>
    <property type="project" value="InterPro"/>
</dbReference>
<dbReference type="Pfam" id="PF01592">
    <property type="entry name" value="NifU_N"/>
    <property type="match status" value="1"/>
</dbReference>
<evidence type="ECO:0000313" key="3">
    <source>
        <dbReference type="Proteomes" id="UP000588068"/>
    </source>
</evidence>
<feature type="domain" description="NIF system FeS cluster assembly NifU N-terminal" evidence="1">
    <location>
        <begin position="4"/>
        <end position="114"/>
    </location>
</feature>
<dbReference type="CDD" id="cd06664">
    <property type="entry name" value="IscU_like"/>
    <property type="match status" value="1"/>
</dbReference>
<dbReference type="GO" id="GO:0016226">
    <property type="term" value="P:iron-sulfur cluster assembly"/>
    <property type="evidence" value="ECO:0007669"/>
    <property type="project" value="InterPro"/>
</dbReference>
<dbReference type="Gene3D" id="3.90.1010.10">
    <property type="match status" value="1"/>
</dbReference>
<accession>A0A841HWC6</accession>
<proteinExistence type="predicted"/>
<dbReference type="RefSeq" id="WP_184335936.1">
    <property type="nucleotide sequence ID" value="NZ_JACHHZ010000008.1"/>
</dbReference>
<sequence>MARYSPLVIDHFDRPRNSGRLPAAPDVIEASAGSVAQGTSFHLSARLSGESIMAMQFEAYGCPHCIAAASWTTEHLVGSPIEALARWDWRPVAQALEIPAEKRGRMLILQDAVKCLAEIGLQPP</sequence>
<organism evidence="2 3">
    <name type="scientific">Povalibacter uvarum</name>
    <dbReference type="NCBI Taxonomy" id="732238"/>
    <lineage>
        <taxon>Bacteria</taxon>
        <taxon>Pseudomonadati</taxon>
        <taxon>Pseudomonadota</taxon>
        <taxon>Gammaproteobacteria</taxon>
        <taxon>Steroidobacterales</taxon>
        <taxon>Steroidobacteraceae</taxon>
        <taxon>Povalibacter</taxon>
    </lineage>
</organism>
<keyword evidence="3" id="KW-1185">Reference proteome</keyword>
<comment type="caution">
    <text evidence="2">The sequence shown here is derived from an EMBL/GenBank/DDBJ whole genome shotgun (WGS) entry which is preliminary data.</text>
</comment>
<dbReference type="GO" id="GO:0051536">
    <property type="term" value="F:iron-sulfur cluster binding"/>
    <property type="evidence" value="ECO:0007669"/>
    <property type="project" value="InterPro"/>
</dbReference>
<evidence type="ECO:0000259" key="1">
    <source>
        <dbReference type="Pfam" id="PF01592"/>
    </source>
</evidence>
<protein>
    <submittedName>
        <fullName evidence="2">NifU-like protein involved in Fe-S cluster formation</fullName>
    </submittedName>
</protein>
<dbReference type="SUPFAM" id="SSF82649">
    <property type="entry name" value="SufE/NifU"/>
    <property type="match status" value="1"/>
</dbReference>